<dbReference type="Proteomes" id="UP000692954">
    <property type="component" value="Unassembled WGS sequence"/>
</dbReference>
<dbReference type="AlphaFoldDB" id="A0A8S1P404"/>
<name>A0A8S1P404_9CILI</name>
<keyword evidence="1" id="KW-1133">Transmembrane helix</keyword>
<gene>
    <name evidence="2" type="ORF">PSON_ATCC_30995.1.T0690005</name>
</gene>
<dbReference type="EMBL" id="CAJJDN010000069">
    <property type="protein sequence ID" value="CAD8097691.1"/>
    <property type="molecule type" value="Genomic_DNA"/>
</dbReference>
<accession>A0A8S1P404</accession>
<feature type="transmembrane region" description="Helical" evidence="1">
    <location>
        <begin position="21"/>
        <end position="42"/>
    </location>
</feature>
<comment type="caution">
    <text evidence="2">The sequence shown here is derived from an EMBL/GenBank/DDBJ whole genome shotgun (WGS) entry which is preliminary data.</text>
</comment>
<organism evidence="2 3">
    <name type="scientific">Paramecium sonneborni</name>
    <dbReference type="NCBI Taxonomy" id="65129"/>
    <lineage>
        <taxon>Eukaryota</taxon>
        <taxon>Sar</taxon>
        <taxon>Alveolata</taxon>
        <taxon>Ciliophora</taxon>
        <taxon>Intramacronucleata</taxon>
        <taxon>Oligohymenophorea</taxon>
        <taxon>Peniculida</taxon>
        <taxon>Parameciidae</taxon>
        <taxon>Paramecium</taxon>
    </lineage>
</organism>
<evidence type="ECO:0000313" key="2">
    <source>
        <dbReference type="EMBL" id="CAD8097691.1"/>
    </source>
</evidence>
<keyword evidence="1" id="KW-0812">Transmembrane</keyword>
<evidence type="ECO:0000313" key="3">
    <source>
        <dbReference type="Proteomes" id="UP000692954"/>
    </source>
</evidence>
<reference evidence="2" key="1">
    <citation type="submission" date="2021-01" db="EMBL/GenBank/DDBJ databases">
        <authorList>
            <consortium name="Genoscope - CEA"/>
            <person name="William W."/>
        </authorList>
    </citation>
    <scope>NUCLEOTIDE SEQUENCE</scope>
</reference>
<sequence>MYQIFIFIYRIIQFKSYLKYVYLHLYCFLLISKSSIQVQVLVNKPSGIFTIIQTNIFFAPEELKFFFNLTLI</sequence>
<keyword evidence="3" id="KW-1185">Reference proteome</keyword>
<evidence type="ECO:0000256" key="1">
    <source>
        <dbReference type="SAM" id="Phobius"/>
    </source>
</evidence>
<keyword evidence="1" id="KW-0472">Membrane</keyword>
<proteinExistence type="predicted"/>
<protein>
    <submittedName>
        <fullName evidence="2">Uncharacterized protein</fullName>
    </submittedName>
</protein>